<proteinExistence type="predicted"/>
<sequence>MEAQKMMNRISFINTCAAFRTDAEHIIDRDSIVIMADKPVVKSAQD</sequence>
<dbReference type="EMBL" id="BBMR01000004">
    <property type="protein sequence ID" value="GAL19604.1"/>
    <property type="molecule type" value="Genomic_DNA"/>
</dbReference>
<comment type="caution">
    <text evidence="1">The sequence shown here is derived from an EMBL/GenBank/DDBJ whole genome shotgun (WGS) entry which is preliminary data.</text>
</comment>
<reference evidence="1 2" key="1">
    <citation type="submission" date="2014-09" db="EMBL/GenBank/DDBJ databases">
        <title>Vibrio maritimus JCM 19235. (C45) whole genome shotgun sequence.</title>
        <authorList>
            <person name="Sawabe T."/>
            <person name="Meirelles P."/>
            <person name="Nakanishi M."/>
            <person name="Sayaka M."/>
            <person name="Hattori M."/>
            <person name="Ohkuma M."/>
        </authorList>
    </citation>
    <scope>NUCLEOTIDE SEQUENCE [LARGE SCALE GENOMIC DNA]</scope>
    <source>
        <strain evidence="2">JCM19235</strain>
    </source>
</reference>
<keyword evidence="2" id="KW-1185">Reference proteome</keyword>
<evidence type="ECO:0000313" key="1">
    <source>
        <dbReference type="EMBL" id="GAL19604.1"/>
    </source>
</evidence>
<protein>
    <submittedName>
        <fullName evidence="1">Uncharacterized protein</fullName>
    </submittedName>
</protein>
<accession>A0A090RZD4</accession>
<dbReference type="AlphaFoldDB" id="A0A090RZD4"/>
<organism evidence="1 2">
    <name type="scientific">Vibrio maritimus</name>
    <dbReference type="NCBI Taxonomy" id="990268"/>
    <lineage>
        <taxon>Bacteria</taxon>
        <taxon>Pseudomonadati</taxon>
        <taxon>Pseudomonadota</taxon>
        <taxon>Gammaproteobacteria</taxon>
        <taxon>Vibrionales</taxon>
        <taxon>Vibrionaceae</taxon>
        <taxon>Vibrio</taxon>
    </lineage>
</organism>
<gene>
    <name evidence="1" type="ORF">JCM19235_960</name>
</gene>
<evidence type="ECO:0000313" key="2">
    <source>
        <dbReference type="Proteomes" id="UP000029228"/>
    </source>
</evidence>
<name>A0A090RZD4_9VIBR</name>
<dbReference type="Proteomes" id="UP000029228">
    <property type="component" value="Unassembled WGS sequence"/>
</dbReference>
<reference evidence="1 2" key="2">
    <citation type="submission" date="2014-09" db="EMBL/GenBank/DDBJ databases">
        <authorList>
            <consortium name="NBRP consortium"/>
            <person name="Sawabe T."/>
            <person name="Meirelles P."/>
            <person name="Nakanishi M."/>
            <person name="Sayaka M."/>
            <person name="Hattori M."/>
            <person name="Ohkuma M."/>
        </authorList>
    </citation>
    <scope>NUCLEOTIDE SEQUENCE [LARGE SCALE GENOMIC DNA]</scope>
    <source>
        <strain evidence="2">JCM19235</strain>
    </source>
</reference>